<comment type="catalytic activity">
    <reaction evidence="5">
        <text>an N-terminal L-alpha-aminoacyl-[protein] + L-arginyl-tRNA(Arg) = an N-terminal L-arginyl-L-aminoacyl-[protein] + tRNA(Arg) + H(+)</text>
        <dbReference type="Rhea" id="RHEA:10208"/>
        <dbReference type="Rhea" id="RHEA-COMP:9658"/>
        <dbReference type="Rhea" id="RHEA-COMP:9673"/>
        <dbReference type="Rhea" id="RHEA-COMP:10636"/>
        <dbReference type="Rhea" id="RHEA-COMP:10638"/>
        <dbReference type="ChEBI" id="CHEBI:15378"/>
        <dbReference type="ChEBI" id="CHEBI:78442"/>
        <dbReference type="ChEBI" id="CHEBI:78513"/>
        <dbReference type="ChEBI" id="CHEBI:78597"/>
        <dbReference type="ChEBI" id="CHEBI:83562"/>
        <dbReference type="EC" id="2.3.2.8"/>
    </reaction>
</comment>
<evidence type="ECO:0000259" key="7">
    <source>
        <dbReference type="Pfam" id="PF04377"/>
    </source>
</evidence>
<keyword evidence="3 5" id="KW-0833">Ubl conjugation pathway</keyword>
<dbReference type="GO" id="GO:0005737">
    <property type="term" value="C:cytoplasm"/>
    <property type="evidence" value="ECO:0007669"/>
    <property type="project" value="TreeGrafter"/>
</dbReference>
<dbReference type="Pfam" id="PF04376">
    <property type="entry name" value="ATE_N"/>
    <property type="match status" value="1"/>
</dbReference>
<organism evidence="8 9">
    <name type="scientific">Coprinopsis marcescibilis</name>
    <name type="common">Agaric fungus</name>
    <name type="synonym">Psathyrella marcescibilis</name>
    <dbReference type="NCBI Taxonomy" id="230819"/>
    <lineage>
        <taxon>Eukaryota</taxon>
        <taxon>Fungi</taxon>
        <taxon>Dikarya</taxon>
        <taxon>Basidiomycota</taxon>
        <taxon>Agaricomycotina</taxon>
        <taxon>Agaricomycetes</taxon>
        <taxon>Agaricomycetidae</taxon>
        <taxon>Agaricales</taxon>
        <taxon>Agaricineae</taxon>
        <taxon>Psathyrellaceae</taxon>
        <taxon>Coprinopsis</taxon>
    </lineage>
</organism>
<dbReference type="Proteomes" id="UP000307440">
    <property type="component" value="Unassembled WGS sequence"/>
</dbReference>
<name>A0A5C3L9Z8_COPMA</name>
<evidence type="ECO:0000256" key="3">
    <source>
        <dbReference type="ARBA" id="ARBA00022786"/>
    </source>
</evidence>
<dbReference type="InterPro" id="IPR007472">
    <property type="entry name" value="N-end_Aminoacyl_Trfase_C"/>
</dbReference>
<dbReference type="PANTHER" id="PTHR21367:SF1">
    <property type="entry name" value="ARGINYL-TRNA--PROTEIN TRANSFERASE 1"/>
    <property type="match status" value="1"/>
</dbReference>
<dbReference type="OrthoDB" id="74183at2759"/>
<protein>
    <recommendedName>
        <fullName evidence="5">Arginyl-tRNA--protein transferase 1</fullName>
        <shortName evidence="5">Arginyltransferase 1</shortName>
        <shortName evidence="5">R-transferase 1</shortName>
        <ecNumber evidence="5">2.3.2.8</ecNumber>
    </recommendedName>
    <alternativeName>
        <fullName evidence="5">Arginine-tRNA--protein transferase 1</fullName>
    </alternativeName>
</protein>
<accession>A0A5C3L9Z8</accession>
<feature type="domain" description="N-end rule aminoacyl transferase C-terminal" evidence="7">
    <location>
        <begin position="161"/>
        <end position="304"/>
    </location>
</feature>
<evidence type="ECO:0000256" key="4">
    <source>
        <dbReference type="ARBA" id="ARBA00023315"/>
    </source>
</evidence>
<dbReference type="PANTHER" id="PTHR21367">
    <property type="entry name" value="ARGININE-TRNA-PROTEIN TRANSFERASE 1"/>
    <property type="match status" value="1"/>
</dbReference>
<proteinExistence type="inferred from homology"/>
<dbReference type="STRING" id="230819.A0A5C3L9Z8"/>
<dbReference type="Pfam" id="PF04377">
    <property type="entry name" value="ATE_C"/>
    <property type="match status" value="1"/>
</dbReference>
<dbReference type="InterPro" id="IPR030700">
    <property type="entry name" value="N-end_Aminoacyl_Trfase"/>
</dbReference>
<dbReference type="AlphaFoldDB" id="A0A5C3L9Z8"/>
<evidence type="ECO:0000256" key="2">
    <source>
        <dbReference type="ARBA" id="ARBA00022679"/>
    </source>
</evidence>
<keyword evidence="9" id="KW-1185">Reference proteome</keyword>
<dbReference type="EMBL" id="ML210153">
    <property type="protein sequence ID" value="TFK28836.1"/>
    <property type="molecule type" value="Genomic_DNA"/>
</dbReference>
<comment type="function">
    <text evidence="5">Involved in the post-translational conjugation of arginine to the N-terminal aspartate or glutamate of a protein. This arginylation is required for degradation of the protein via the ubiquitin pathway.</text>
</comment>
<gene>
    <name evidence="8" type="ORF">FA15DRAFT_611535</name>
</gene>
<evidence type="ECO:0000256" key="1">
    <source>
        <dbReference type="ARBA" id="ARBA00009991"/>
    </source>
</evidence>
<keyword evidence="4 5" id="KW-0012">Acyltransferase</keyword>
<sequence length="409" mass="46708">MVQSIGYPYSAGSSTCGYCSPPGRRSDEETWWKSASMQAVRLSCEIYQKMIDRGWRRSGTYCYKPDLKKCCCPPYTIKLDVLKFKPGRSQRKLLHRFNRYVLRGAGEPDASTVEVKRPKGRENAPFDLLKSLHEVEHNFLQGAPAKHKFEVILEPSSFTPEKFELFCKYQKDIHKDDNNSVSGFKRFLVDSPLQEEAIPYTSTPPAHLPNNYGSYHQLYRIDGKLVAMAVLDILPQCVSSVYFVYDSLWEHYSMGKISALREASLAYEINKAGVSSMEYLYMGYYIHSCQKMRYKGEYSPSYLADPETYEWYPIEKCTSLLDKNRYACFSDPSHCIEGSWSPSNASSEPGLDPTLLGAIGVIQREPGGNWIAVPLPDTKYWKIKAVKQDFTDCIRSLGLDLAEDIFWTV</sequence>
<evidence type="ECO:0000313" key="9">
    <source>
        <dbReference type="Proteomes" id="UP000307440"/>
    </source>
</evidence>
<dbReference type="PIRSF" id="PIRSF037207">
    <property type="entry name" value="ATE1_euk"/>
    <property type="match status" value="1"/>
</dbReference>
<comment type="similarity">
    <text evidence="1 5">Belongs to the R-transferase family.</text>
</comment>
<feature type="domain" description="N-end aminoacyl transferase N-terminal" evidence="6">
    <location>
        <begin position="14"/>
        <end position="92"/>
    </location>
</feature>
<evidence type="ECO:0000256" key="5">
    <source>
        <dbReference type="PIRNR" id="PIRNR037207"/>
    </source>
</evidence>
<dbReference type="InterPro" id="IPR007471">
    <property type="entry name" value="N-end_Aminoacyl_Trfase_N"/>
</dbReference>
<dbReference type="GO" id="GO:0004057">
    <property type="term" value="F:arginyl-tRNA--protein transferase activity"/>
    <property type="evidence" value="ECO:0007669"/>
    <property type="project" value="UniProtKB-EC"/>
</dbReference>
<keyword evidence="2 5" id="KW-0808">Transferase</keyword>
<reference evidence="8 9" key="1">
    <citation type="journal article" date="2019" name="Nat. Ecol. Evol.">
        <title>Megaphylogeny resolves global patterns of mushroom evolution.</title>
        <authorList>
            <person name="Varga T."/>
            <person name="Krizsan K."/>
            <person name="Foldi C."/>
            <person name="Dima B."/>
            <person name="Sanchez-Garcia M."/>
            <person name="Sanchez-Ramirez S."/>
            <person name="Szollosi G.J."/>
            <person name="Szarkandi J.G."/>
            <person name="Papp V."/>
            <person name="Albert L."/>
            <person name="Andreopoulos W."/>
            <person name="Angelini C."/>
            <person name="Antonin V."/>
            <person name="Barry K.W."/>
            <person name="Bougher N.L."/>
            <person name="Buchanan P."/>
            <person name="Buyck B."/>
            <person name="Bense V."/>
            <person name="Catcheside P."/>
            <person name="Chovatia M."/>
            <person name="Cooper J."/>
            <person name="Damon W."/>
            <person name="Desjardin D."/>
            <person name="Finy P."/>
            <person name="Geml J."/>
            <person name="Haridas S."/>
            <person name="Hughes K."/>
            <person name="Justo A."/>
            <person name="Karasinski D."/>
            <person name="Kautmanova I."/>
            <person name="Kiss B."/>
            <person name="Kocsube S."/>
            <person name="Kotiranta H."/>
            <person name="LaButti K.M."/>
            <person name="Lechner B.E."/>
            <person name="Liimatainen K."/>
            <person name="Lipzen A."/>
            <person name="Lukacs Z."/>
            <person name="Mihaltcheva S."/>
            <person name="Morgado L.N."/>
            <person name="Niskanen T."/>
            <person name="Noordeloos M.E."/>
            <person name="Ohm R.A."/>
            <person name="Ortiz-Santana B."/>
            <person name="Ovrebo C."/>
            <person name="Racz N."/>
            <person name="Riley R."/>
            <person name="Savchenko A."/>
            <person name="Shiryaev A."/>
            <person name="Soop K."/>
            <person name="Spirin V."/>
            <person name="Szebenyi C."/>
            <person name="Tomsovsky M."/>
            <person name="Tulloss R.E."/>
            <person name="Uehling J."/>
            <person name="Grigoriev I.V."/>
            <person name="Vagvolgyi C."/>
            <person name="Papp T."/>
            <person name="Martin F.M."/>
            <person name="Miettinen O."/>
            <person name="Hibbett D.S."/>
            <person name="Nagy L.G."/>
        </authorList>
    </citation>
    <scope>NUCLEOTIDE SEQUENCE [LARGE SCALE GENOMIC DNA]</scope>
    <source>
        <strain evidence="8 9">CBS 121175</strain>
    </source>
</reference>
<evidence type="ECO:0000313" key="8">
    <source>
        <dbReference type="EMBL" id="TFK28836.1"/>
    </source>
</evidence>
<evidence type="ECO:0000259" key="6">
    <source>
        <dbReference type="Pfam" id="PF04376"/>
    </source>
</evidence>
<dbReference type="EC" id="2.3.2.8" evidence="5"/>
<dbReference type="InterPro" id="IPR017137">
    <property type="entry name" value="Arg-tRNA-P_Trfase_1_euk"/>
</dbReference>